<evidence type="ECO:0000256" key="4">
    <source>
        <dbReference type="ARBA" id="ARBA00022475"/>
    </source>
</evidence>
<dbReference type="Proteomes" id="UP001157006">
    <property type="component" value="Chromosome 1S"/>
</dbReference>
<reference evidence="11 12" key="1">
    <citation type="submission" date="2023-01" db="EMBL/GenBank/DDBJ databases">
        <authorList>
            <person name="Kreplak J."/>
        </authorList>
    </citation>
    <scope>NUCLEOTIDE SEQUENCE [LARGE SCALE GENOMIC DNA]</scope>
</reference>
<dbReference type="PANTHER" id="PTHR33573">
    <property type="entry name" value="CASP-LIKE PROTEIN 4A4"/>
    <property type="match status" value="1"/>
</dbReference>
<evidence type="ECO:0000256" key="6">
    <source>
        <dbReference type="ARBA" id="ARBA00022989"/>
    </source>
</evidence>
<comment type="subunit">
    <text evidence="3 8">Homodimer and heterodimers.</text>
</comment>
<dbReference type="PANTHER" id="PTHR33573:SF38">
    <property type="entry name" value="CASP-LIKE PROTEIN 4A1"/>
    <property type="match status" value="1"/>
</dbReference>
<evidence type="ECO:0000256" key="3">
    <source>
        <dbReference type="ARBA" id="ARBA00011489"/>
    </source>
</evidence>
<dbReference type="InterPro" id="IPR006702">
    <property type="entry name" value="CASP_dom"/>
</dbReference>
<feature type="transmembrane region" description="Helical" evidence="8">
    <location>
        <begin position="170"/>
        <end position="189"/>
    </location>
</feature>
<keyword evidence="12" id="KW-1185">Reference proteome</keyword>
<evidence type="ECO:0000313" key="12">
    <source>
        <dbReference type="Proteomes" id="UP001157006"/>
    </source>
</evidence>
<comment type="subcellular location">
    <subcellularLocation>
        <location evidence="1 8">Cell membrane</location>
        <topology evidence="1 8">Multi-pass membrane protein</topology>
    </subcellularLocation>
</comment>
<keyword evidence="7 8" id="KW-0472">Membrane</keyword>
<dbReference type="AlphaFoldDB" id="A0AAV0ZDK5"/>
<evidence type="ECO:0000313" key="11">
    <source>
        <dbReference type="EMBL" id="CAI8594480.1"/>
    </source>
</evidence>
<feature type="domain" description="Casparian strip membrane protein" evidence="10">
    <location>
        <begin position="64"/>
        <end position="218"/>
    </location>
</feature>
<accession>A0AAV0ZDK5</accession>
<feature type="transmembrane region" description="Helical" evidence="8">
    <location>
        <begin position="209"/>
        <end position="231"/>
    </location>
</feature>
<feature type="transmembrane region" description="Helical" evidence="8">
    <location>
        <begin position="127"/>
        <end position="149"/>
    </location>
</feature>
<keyword evidence="5 8" id="KW-0812">Transmembrane</keyword>
<proteinExistence type="inferred from homology"/>
<evidence type="ECO:0000259" key="10">
    <source>
        <dbReference type="Pfam" id="PF04535"/>
    </source>
</evidence>
<keyword evidence="6 8" id="KW-1133">Transmembrane helix</keyword>
<keyword evidence="4 8" id="KW-1003">Cell membrane</keyword>
<gene>
    <name evidence="11" type="ORF">VFH_I143640</name>
</gene>
<evidence type="ECO:0000256" key="1">
    <source>
        <dbReference type="ARBA" id="ARBA00004651"/>
    </source>
</evidence>
<dbReference type="GO" id="GO:0005886">
    <property type="term" value="C:plasma membrane"/>
    <property type="evidence" value="ECO:0007669"/>
    <property type="project" value="UniProtKB-SubCell"/>
</dbReference>
<evidence type="ECO:0000256" key="8">
    <source>
        <dbReference type="RuleBase" id="RU361233"/>
    </source>
</evidence>
<dbReference type="Pfam" id="PF04535">
    <property type="entry name" value="CASP_dom"/>
    <property type="match status" value="1"/>
</dbReference>
<evidence type="ECO:0000256" key="7">
    <source>
        <dbReference type="ARBA" id="ARBA00023136"/>
    </source>
</evidence>
<sequence>MSTSSIESLTQDTKDELKEKRLEENNEVEVEVLEEKVTMMDLNDIRGGNEVLSNFLRSKKEVKWYMALLGLRIVALVLCLIAFSILAACEQRVLVNEEITNWFSSGFSVKTPYEFHCYDYGEFRYSFSVNVIGFVYSGLQICYLVRFLVTKKHAINPKLLGYFNLVIDQALAYILMSASSSAATRAHVLRSYWIEHGAHKFIEMANESVAMSFSVFVAFALASFVSGFILFRFN</sequence>
<organism evidence="11 12">
    <name type="scientific">Vicia faba</name>
    <name type="common">Broad bean</name>
    <name type="synonym">Faba vulgaris</name>
    <dbReference type="NCBI Taxonomy" id="3906"/>
    <lineage>
        <taxon>Eukaryota</taxon>
        <taxon>Viridiplantae</taxon>
        <taxon>Streptophyta</taxon>
        <taxon>Embryophyta</taxon>
        <taxon>Tracheophyta</taxon>
        <taxon>Spermatophyta</taxon>
        <taxon>Magnoliopsida</taxon>
        <taxon>eudicotyledons</taxon>
        <taxon>Gunneridae</taxon>
        <taxon>Pentapetalae</taxon>
        <taxon>rosids</taxon>
        <taxon>fabids</taxon>
        <taxon>Fabales</taxon>
        <taxon>Fabaceae</taxon>
        <taxon>Papilionoideae</taxon>
        <taxon>50 kb inversion clade</taxon>
        <taxon>NPAAA clade</taxon>
        <taxon>Hologalegina</taxon>
        <taxon>IRL clade</taxon>
        <taxon>Fabeae</taxon>
        <taxon>Vicia</taxon>
    </lineage>
</organism>
<evidence type="ECO:0000256" key="9">
    <source>
        <dbReference type="SAM" id="MobiDB-lite"/>
    </source>
</evidence>
<dbReference type="EMBL" id="OX451735">
    <property type="protein sequence ID" value="CAI8594480.1"/>
    <property type="molecule type" value="Genomic_DNA"/>
</dbReference>
<feature type="compositionally biased region" description="Polar residues" evidence="9">
    <location>
        <begin position="1"/>
        <end position="11"/>
    </location>
</feature>
<protein>
    <recommendedName>
        <fullName evidence="8">CASP-like protein</fullName>
    </recommendedName>
</protein>
<evidence type="ECO:0000256" key="5">
    <source>
        <dbReference type="ARBA" id="ARBA00022692"/>
    </source>
</evidence>
<comment type="similarity">
    <text evidence="2 8">Belongs to the Casparian strip membrane proteins (CASP) family.</text>
</comment>
<feature type="transmembrane region" description="Helical" evidence="8">
    <location>
        <begin position="64"/>
        <end position="88"/>
    </location>
</feature>
<feature type="region of interest" description="Disordered" evidence="9">
    <location>
        <begin position="1"/>
        <end position="20"/>
    </location>
</feature>
<evidence type="ECO:0000256" key="2">
    <source>
        <dbReference type="ARBA" id="ARBA00007651"/>
    </source>
</evidence>
<name>A0AAV0ZDK5_VICFA</name>